<evidence type="ECO:0000313" key="4">
    <source>
        <dbReference type="Proteomes" id="UP000732378"/>
    </source>
</evidence>
<dbReference type="Proteomes" id="UP000732378">
    <property type="component" value="Unassembled WGS sequence"/>
</dbReference>
<organism evidence="3 4">
    <name type="scientific">Nocardioides salarius</name>
    <dbReference type="NCBI Taxonomy" id="374513"/>
    <lineage>
        <taxon>Bacteria</taxon>
        <taxon>Bacillati</taxon>
        <taxon>Actinomycetota</taxon>
        <taxon>Actinomycetes</taxon>
        <taxon>Propionibacteriales</taxon>
        <taxon>Nocardioidaceae</taxon>
        <taxon>Nocardioides</taxon>
    </lineage>
</organism>
<protein>
    <recommendedName>
        <fullName evidence="2">DUF222 domain-containing protein</fullName>
    </recommendedName>
</protein>
<evidence type="ECO:0000259" key="2">
    <source>
        <dbReference type="Pfam" id="PF02720"/>
    </source>
</evidence>
<keyword evidence="4" id="KW-1185">Reference proteome</keyword>
<reference evidence="3 4" key="1">
    <citation type="submission" date="2021-01" db="EMBL/GenBank/DDBJ databases">
        <title>Sequencing the genomes of 1000 actinobacteria strains.</title>
        <authorList>
            <person name="Klenk H.-P."/>
        </authorList>
    </citation>
    <scope>NUCLEOTIDE SEQUENCE [LARGE SCALE GENOMIC DNA]</scope>
    <source>
        <strain evidence="3 4">DSM 18239</strain>
    </source>
</reference>
<dbReference type="InterPro" id="IPR003870">
    <property type="entry name" value="DUF222"/>
</dbReference>
<proteinExistence type="predicted"/>
<dbReference type="CDD" id="cd00085">
    <property type="entry name" value="HNHc"/>
    <property type="match status" value="1"/>
</dbReference>
<feature type="domain" description="DUF222" evidence="2">
    <location>
        <begin position="22"/>
        <end position="340"/>
    </location>
</feature>
<dbReference type="RefSeq" id="WP_193667576.1">
    <property type="nucleotide sequence ID" value="NZ_JACDTV010000002.1"/>
</dbReference>
<dbReference type="InterPro" id="IPR003615">
    <property type="entry name" value="HNH_nuc"/>
</dbReference>
<evidence type="ECO:0000313" key="3">
    <source>
        <dbReference type="EMBL" id="MBM7509754.1"/>
    </source>
</evidence>
<gene>
    <name evidence="3" type="ORF">JOE61_003568</name>
</gene>
<sequence length="455" mass="47961">MAVAPAPGLDPADLSEVELVEALRAAEEEKCRLDALQVELTARLDEVVRRRHAAAGVRAEKQGAGVASQVALARRESPNRGARHLGLAKILVAELPHTLAAMRAGWCTEWRATLVARETACLSLADRRRVDAELMADPATTDGWGDQRLVAAARARAYELDPHAALKRSRKAEGERHVSLRPAPDTMTWLTALLPVAQGVSVYAALTRTADQARAAGDERGRGQVMADALVASLTTPAATSSESAEPAPVPGPAPASVPVAVNLTVSDATLFGGGHAPGWIAGYGPVPAGYARDLVATALEQAQATLRRLYTTSTGALVAMDSRSRTFPAALGLFIDLRDRSCRTPWCDAPIRHHDHVVPDHAGGPTGAPNGQGLCEACNQAKEAPGFTATVHDGLVTTTTPTGHQVRSRAPALPPGDPPPQPPQQPRQSQGLGPVVHLYRHHLQVVLADDFQAA</sequence>
<feature type="compositionally biased region" description="Polar residues" evidence="1">
    <location>
        <begin position="397"/>
        <end position="406"/>
    </location>
</feature>
<name>A0ABS2MEY6_9ACTN</name>
<evidence type="ECO:0000256" key="1">
    <source>
        <dbReference type="SAM" id="MobiDB-lite"/>
    </source>
</evidence>
<dbReference type="Pfam" id="PF02720">
    <property type="entry name" value="DUF222"/>
    <property type="match status" value="1"/>
</dbReference>
<comment type="caution">
    <text evidence="3">The sequence shown here is derived from an EMBL/GenBank/DDBJ whole genome shotgun (WGS) entry which is preliminary data.</text>
</comment>
<feature type="compositionally biased region" description="Pro residues" evidence="1">
    <location>
        <begin position="413"/>
        <end position="426"/>
    </location>
</feature>
<accession>A0ABS2MEY6</accession>
<feature type="region of interest" description="Disordered" evidence="1">
    <location>
        <begin position="396"/>
        <end position="432"/>
    </location>
</feature>
<dbReference type="EMBL" id="JAFBBZ010000001">
    <property type="protein sequence ID" value="MBM7509754.1"/>
    <property type="molecule type" value="Genomic_DNA"/>
</dbReference>